<reference evidence="1" key="1">
    <citation type="submission" date="2022-11" db="EMBL/GenBank/DDBJ databases">
        <title>Genome Sequence of Boeremia exigua.</title>
        <authorList>
            <person name="Buettner E."/>
        </authorList>
    </citation>
    <scope>NUCLEOTIDE SEQUENCE</scope>
    <source>
        <strain evidence="1">CU02</strain>
    </source>
</reference>
<evidence type="ECO:0000313" key="1">
    <source>
        <dbReference type="EMBL" id="KAJ8109210.1"/>
    </source>
</evidence>
<sequence>MFSAEDAKEVFQLLSSDGDLSNPLILSSRGHGFVTRKYTREAFAAIVTRVDGGSLDQKISVTSLARDLDVSAETVLILAQECEGTILLRSSSGREIISKWQRDAIDHDLETRVLHGLVWKDQFASRYDLSHSSLDRLIEMSKTPINEANGYLYSTSYDLSVSTAIEQILREYLQSLRALNLESTDVEGSPPTWFVHRTINDLLKNEEFAGKFHVHGLPSGVRCTPVQLIHETHDTVINDLKSGKLAYIDIRAFQIDNQAIYTSVDEARTGLESTEGQPVIANFPDSIYAVVLEKVEQTIRSLAPSAHRAGESLLSEDSYSRHRSILLDLAKADAASQWQRFKEDPRAEAKYSLSNTFYQILEDNPVLQNLVKERTLERAIDDAFSARISELEKQNEAEFADYWTDRVVTRIAIYSEGLDAVEDQKLQDQLSDLLAQYIQKDIVADTVTKATAQGLILSRKTRKNIQRLESALRSGSTGVAALTASLEKFNKKQAIDTPDAATLESSKATMLGDMARRMQKQKKSDGPLLFLTLVVFLFAKHNAGVVYATGKFAPKLLKQLKPVLDAEQYAQLEAWKEAARSSSLSAEDRDGMKRMVEAGV</sequence>
<accession>A0ACC2I1S6</accession>
<comment type="caution">
    <text evidence="1">The sequence shown here is derived from an EMBL/GenBank/DDBJ whole genome shotgun (WGS) entry which is preliminary data.</text>
</comment>
<organism evidence="1 2">
    <name type="scientific">Boeremia exigua</name>
    <dbReference type="NCBI Taxonomy" id="749465"/>
    <lineage>
        <taxon>Eukaryota</taxon>
        <taxon>Fungi</taxon>
        <taxon>Dikarya</taxon>
        <taxon>Ascomycota</taxon>
        <taxon>Pezizomycotina</taxon>
        <taxon>Dothideomycetes</taxon>
        <taxon>Pleosporomycetidae</taxon>
        <taxon>Pleosporales</taxon>
        <taxon>Pleosporineae</taxon>
        <taxon>Didymellaceae</taxon>
        <taxon>Boeremia</taxon>
    </lineage>
</organism>
<keyword evidence="2" id="KW-1185">Reference proteome</keyword>
<protein>
    <submittedName>
        <fullName evidence="1">Uncharacterized protein</fullName>
    </submittedName>
</protein>
<dbReference type="EMBL" id="JAPHNI010000641">
    <property type="protein sequence ID" value="KAJ8109210.1"/>
    <property type="molecule type" value="Genomic_DNA"/>
</dbReference>
<gene>
    <name evidence="1" type="ORF">OPT61_g7629</name>
</gene>
<name>A0ACC2I1S6_9PLEO</name>
<proteinExistence type="predicted"/>
<dbReference type="Proteomes" id="UP001153331">
    <property type="component" value="Unassembled WGS sequence"/>
</dbReference>
<evidence type="ECO:0000313" key="2">
    <source>
        <dbReference type="Proteomes" id="UP001153331"/>
    </source>
</evidence>